<name>A0A1J5P624_9ZZZZ</name>
<accession>A0A1J5P624</accession>
<gene>
    <name evidence="1" type="ORF">GALL_522510</name>
</gene>
<organism evidence="1">
    <name type="scientific">mine drainage metagenome</name>
    <dbReference type="NCBI Taxonomy" id="410659"/>
    <lineage>
        <taxon>unclassified sequences</taxon>
        <taxon>metagenomes</taxon>
        <taxon>ecological metagenomes</taxon>
    </lineage>
</organism>
<comment type="caution">
    <text evidence="1">The sequence shown here is derived from an EMBL/GenBank/DDBJ whole genome shotgun (WGS) entry which is preliminary data.</text>
</comment>
<reference evidence="1" key="1">
    <citation type="submission" date="2016-10" db="EMBL/GenBank/DDBJ databases">
        <title>Sequence of Gallionella enrichment culture.</title>
        <authorList>
            <person name="Poehlein A."/>
            <person name="Muehling M."/>
            <person name="Daniel R."/>
        </authorList>
    </citation>
    <scope>NUCLEOTIDE SEQUENCE</scope>
</reference>
<dbReference type="AlphaFoldDB" id="A0A1J5P624"/>
<dbReference type="EMBL" id="MLJW01006777">
    <property type="protein sequence ID" value="OIQ66184.1"/>
    <property type="molecule type" value="Genomic_DNA"/>
</dbReference>
<evidence type="ECO:0000313" key="1">
    <source>
        <dbReference type="EMBL" id="OIQ66184.1"/>
    </source>
</evidence>
<proteinExistence type="predicted"/>
<sequence length="59" mass="6405">MKRHIDSGKLFLSGIPCFALNLMLREATAALYVQTGTEPAEVYQPNNMPLPLTTGKLAA</sequence>
<protein>
    <submittedName>
        <fullName evidence="1">Uncharacterized protein</fullName>
    </submittedName>
</protein>